<feature type="region of interest" description="Disordered" evidence="1">
    <location>
        <begin position="213"/>
        <end position="247"/>
    </location>
</feature>
<proteinExistence type="predicted"/>
<organism evidence="3 4">
    <name type="scientific">Sulfuriferula multivorans</name>
    <dbReference type="NCBI Taxonomy" id="1559896"/>
    <lineage>
        <taxon>Bacteria</taxon>
        <taxon>Pseudomonadati</taxon>
        <taxon>Pseudomonadota</taxon>
        <taxon>Betaproteobacteria</taxon>
        <taxon>Nitrosomonadales</taxon>
        <taxon>Sulfuricellaceae</taxon>
        <taxon>Sulfuriferula</taxon>
    </lineage>
</organism>
<evidence type="ECO:0000256" key="1">
    <source>
        <dbReference type="SAM" id="MobiDB-lite"/>
    </source>
</evidence>
<evidence type="ECO:0000313" key="4">
    <source>
        <dbReference type="Proteomes" id="UP000483432"/>
    </source>
</evidence>
<dbReference type="Proteomes" id="UP000483432">
    <property type="component" value="Unassembled WGS sequence"/>
</dbReference>
<dbReference type="EMBL" id="JAAFGW010000197">
    <property type="protein sequence ID" value="NDP49036.1"/>
    <property type="molecule type" value="Genomic_DNA"/>
</dbReference>
<name>A0A7C9P913_9PROT</name>
<comment type="caution">
    <text evidence="3">The sequence shown here is derived from an EMBL/GenBank/DDBJ whole genome shotgun (WGS) entry which is preliminary data.</text>
</comment>
<accession>A0A7C9P913</accession>
<evidence type="ECO:0008006" key="5">
    <source>
        <dbReference type="Google" id="ProtNLM"/>
    </source>
</evidence>
<evidence type="ECO:0000256" key="2">
    <source>
        <dbReference type="SAM" id="SignalP"/>
    </source>
</evidence>
<feature type="chain" id="PRO_5028846887" description="VCBS repeat-containing protein" evidence="2">
    <location>
        <begin position="18"/>
        <end position="392"/>
    </location>
</feature>
<sequence>MRAALFVLAVLSGSAQAAWMWSEALTVNSVQGAQVFTHLESANRQGIAVSGGSVGVVWEDNRDGSPQCYLAIKPEKRAKFQSEIRLSQTECFEPVVVALGAGRFVAAWEEAGQVRARIVPGGAAIRLTAVESAQVTLAVGAGKLYAAWAEQAGRFRRIVVATLKVTGGTLGVSLTQPVEAAAPVDEQGWPALAVAGNGHVTVAWEDRRDRHTVPMVSQSSDGLDFASPARLTDRKSGSSDGLGAGTGAMRPTLTAWGKLGVAAVWLDKRDFLSGYDVYAALVEANHPFGRNIKVQDGFGDNMVQWHAKAVGDTRGRLLAVWDDARDGTPDVWLAEWKGDAFGDNEAIPAASGAGAQSDPVAVLDELGHLHLVWLERDENRGTRIRYVRGVPR</sequence>
<reference evidence="3 4" key="1">
    <citation type="submission" date="2019-09" db="EMBL/GenBank/DDBJ databases">
        <title>H2 Metabolism Revealed by Metagenomic Analysis in Subglacial Sediment of East Antarctica.</title>
        <authorList>
            <person name="Yang Z."/>
            <person name="Zhang Y."/>
            <person name="Lv Y."/>
            <person name="Yan W."/>
            <person name="Xiao X."/>
            <person name="Sun B."/>
            <person name="Ma H."/>
        </authorList>
    </citation>
    <scope>NUCLEOTIDE SEQUENCE [LARGE SCALE GENOMIC DNA]</scope>
    <source>
        <strain evidence="3">Bin2_2</strain>
    </source>
</reference>
<keyword evidence="2" id="KW-0732">Signal</keyword>
<dbReference type="AlphaFoldDB" id="A0A7C9P913"/>
<protein>
    <recommendedName>
        <fullName evidence="5">VCBS repeat-containing protein</fullName>
    </recommendedName>
</protein>
<evidence type="ECO:0000313" key="3">
    <source>
        <dbReference type="EMBL" id="NDP49036.1"/>
    </source>
</evidence>
<feature type="signal peptide" evidence="2">
    <location>
        <begin position="1"/>
        <end position="17"/>
    </location>
</feature>
<gene>
    <name evidence="3" type="ORF">GZ085_11760</name>
</gene>